<evidence type="ECO:0000256" key="2">
    <source>
        <dbReference type="ARBA" id="ARBA00022553"/>
    </source>
</evidence>
<dbReference type="PANTHER" id="PTHR13280:SF17">
    <property type="entry name" value="KRUEPPEL TARGET AT 95D, ISOFORM A"/>
    <property type="match status" value="1"/>
</dbReference>
<gene>
    <name evidence="5" type="ORF">B4U79_14093</name>
</gene>
<feature type="region of interest" description="Disordered" evidence="3">
    <location>
        <begin position="195"/>
        <end position="250"/>
    </location>
</feature>
<feature type="region of interest" description="Disordered" evidence="3">
    <location>
        <begin position="372"/>
        <end position="409"/>
    </location>
</feature>
<dbReference type="InterPro" id="IPR019381">
    <property type="entry name" value="PACS1/2_C"/>
</dbReference>
<dbReference type="PANTHER" id="PTHR13280">
    <property type="entry name" value="PHOSPHOFURIN ACIDIC CLUSTER SORTING PROTEIN"/>
    <property type="match status" value="1"/>
</dbReference>
<evidence type="ECO:0000256" key="3">
    <source>
        <dbReference type="SAM" id="MobiDB-lite"/>
    </source>
</evidence>
<protein>
    <submittedName>
        <fullName evidence="5">Phosphofurin acidic cluster sorting protein 2-like protein</fullName>
    </submittedName>
</protein>
<organism evidence="5 6">
    <name type="scientific">Dinothrombium tinctorium</name>
    <dbReference type="NCBI Taxonomy" id="1965070"/>
    <lineage>
        <taxon>Eukaryota</taxon>
        <taxon>Metazoa</taxon>
        <taxon>Ecdysozoa</taxon>
        <taxon>Arthropoda</taxon>
        <taxon>Chelicerata</taxon>
        <taxon>Arachnida</taxon>
        <taxon>Acari</taxon>
        <taxon>Acariformes</taxon>
        <taxon>Trombidiformes</taxon>
        <taxon>Prostigmata</taxon>
        <taxon>Anystina</taxon>
        <taxon>Parasitengona</taxon>
        <taxon>Trombidioidea</taxon>
        <taxon>Trombidiidae</taxon>
        <taxon>Dinothrombium</taxon>
    </lineage>
</organism>
<dbReference type="Proteomes" id="UP000285301">
    <property type="component" value="Unassembled WGS sequence"/>
</dbReference>
<dbReference type="Pfam" id="PF25332">
    <property type="entry name" value="C2_PACS_N"/>
    <property type="match status" value="1"/>
</dbReference>
<dbReference type="AlphaFoldDB" id="A0A3S3NKS5"/>
<feature type="domain" description="Phosphofurin acidic cluster sorting protein 1/2 N-terminal C2" evidence="4">
    <location>
        <begin position="24"/>
        <end position="191"/>
    </location>
</feature>
<dbReference type="EMBL" id="NCKU01005343">
    <property type="protein sequence ID" value="RWS04675.1"/>
    <property type="molecule type" value="Genomic_DNA"/>
</dbReference>
<evidence type="ECO:0000259" key="4">
    <source>
        <dbReference type="Pfam" id="PF25332"/>
    </source>
</evidence>
<keyword evidence="6" id="KW-1185">Reference proteome</keyword>
<reference evidence="5 6" key="1">
    <citation type="journal article" date="2018" name="Gigascience">
        <title>Genomes of trombidid mites reveal novel predicted allergens and laterally-transferred genes associated with secondary metabolism.</title>
        <authorList>
            <person name="Dong X."/>
            <person name="Chaisiri K."/>
            <person name="Xia D."/>
            <person name="Armstrong S.D."/>
            <person name="Fang Y."/>
            <person name="Donnelly M.J."/>
            <person name="Kadowaki T."/>
            <person name="McGarry J.W."/>
            <person name="Darby A.C."/>
            <person name="Makepeace B.L."/>
        </authorList>
    </citation>
    <scope>NUCLEOTIDE SEQUENCE [LARGE SCALE GENOMIC DNA]</scope>
    <source>
        <strain evidence="5">UoL-WK</strain>
    </source>
</reference>
<proteinExistence type="inferred from homology"/>
<dbReference type="InterPro" id="IPR057541">
    <property type="entry name" value="PACS1/2_N"/>
</dbReference>
<keyword evidence="2" id="KW-0597">Phosphoprotein</keyword>
<evidence type="ECO:0000313" key="5">
    <source>
        <dbReference type="EMBL" id="RWS04675.1"/>
    </source>
</evidence>
<feature type="compositionally biased region" description="Polar residues" evidence="3">
    <location>
        <begin position="387"/>
        <end position="405"/>
    </location>
</feature>
<dbReference type="OrthoDB" id="28829at2759"/>
<accession>A0A3S3NKS5</accession>
<evidence type="ECO:0000313" key="6">
    <source>
        <dbReference type="Proteomes" id="UP000285301"/>
    </source>
</evidence>
<feature type="compositionally biased region" description="Acidic residues" evidence="3">
    <location>
        <begin position="211"/>
        <end position="233"/>
    </location>
</feature>
<dbReference type="GO" id="GO:0072659">
    <property type="term" value="P:protein localization to plasma membrane"/>
    <property type="evidence" value="ECO:0007669"/>
    <property type="project" value="TreeGrafter"/>
</dbReference>
<comment type="caution">
    <text evidence="5">The sequence shown here is derived from an EMBL/GenBank/DDBJ whole genome shotgun (WGS) entry which is preliminary data.</text>
</comment>
<dbReference type="STRING" id="1965070.A0A3S3NKS5"/>
<evidence type="ECO:0000256" key="1">
    <source>
        <dbReference type="ARBA" id="ARBA00008590"/>
    </source>
</evidence>
<name>A0A3S3NKS5_9ACAR</name>
<sequence length="424" mass="47652">MTEKASKPSSSEASLSPLWANKPVPMKFFGAWEVDKTPANCIPRLCTLTVTKLLLLKYLGPDFSSLMIAVKMQSSKRTLRSNEIRVPGSTESPITNIEVELDLTFTLQYPHFLKKGGNQLQILLQRRKRYKNRAILGYKTLAAGVINMSEVLQRSNCMEKELDLRGCVKDLGKNEVVARVVMSTLKSQPIDQEGVVGRRHLKMPLDRSTEGDSDEECDDFTSNEEGSDSEAVEDTAAGGNPSNATTRDRVIQWRRQVNGRKARKLRNLSDSLENGNVQQRNLKQKFIALLKKFRIPDEQAFDSEEQYQEALEQEFIAASTHNDNDIEDFLEEEDIDELSDSGPELDDISISSTPKPSLKPFFSTCTLVGPEIDDEESGVKRVEADNQEVTGTEQTPYNPDTSLKPQNIDDFHKKTEFGINLQSL</sequence>
<comment type="similarity">
    <text evidence="1">Belongs to the PACS family.</text>
</comment>